<feature type="binding site" evidence="11">
    <location>
        <begin position="86"/>
        <end position="93"/>
    </location>
    <ligand>
        <name>NADP(+)</name>
        <dbReference type="ChEBI" id="CHEBI:58349"/>
    </ligand>
</feature>
<feature type="domain" description="Malic enzyme NAD-binding" evidence="12">
    <location>
        <begin position="173"/>
        <end position="410"/>
    </location>
</feature>
<evidence type="ECO:0000313" key="15">
    <source>
        <dbReference type="Proteomes" id="UP000289411"/>
    </source>
</evidence>
<dbReference type="RefSeq" id="WP_129220296.1">
    <property type="nucleotide sequence ID" value="NZ_QYBC01000013.1"/>
</dbReference>
<evidence type="ECO:0000256" key="1">
    <source>
        <dbReference type="ARBA" id="ARBA00001936"/>
    </source>
</evidence>
<dbReference type="SUPFAM" id="SSF51735">
    <property type="entry name" value="NAD(P)-binding Rossmann-fold domains"/>
    <property type="match status" value="1"/>
</dbReference>
<feature type="binding site" evidence="11">
    <location>
        <position position="297"/>
    </location>
    <ligand>
        <name>a divalent metal cation</name>
        <dbReference type="ChEBI" id="CHEBI:60240"/>
    </ligand>
</feature>
<evidence type="ECO:0000256" key="4">
    <source>
        <dbReference type="ARBA" id="ARBA00008756"/>
    </source>
</evidence>
<dbReference type="InterPro" id="IPR051674">
    <property type="entry name" value="Malate_Decarboxylase"/>
</dbReference>
<dbReference type="InterPro" id="IPR042112">
    <property type="entry name" value="P_AcTrfase_dom2"/>
</dbReference>
<reference evidence="14 15" key="1">
    <citation type="submission" date="2018-09" db="EMBL/GenBank/DDBJ databases">
        <authorList>
            <person name="Grouzdev D.S."/>
            <person name="Krutkina M.S."/>
        </authorList>
    </citation>
    <scope>NUCLEOTIDE SEQUENCE [LARGE SCALE GENOMIC DNA]</scope>
    <source>
        <strain evidence="14 15">RmlP001</strain>
    </source>
</reference>
<comment type="similarity">
    <text evidence="3">In the N-terminal section; belongs to the malic enzymes family.</text>
</comment>
<dbReference type="FunFam" id="3.40.50.720:FF:000095">
    <property type="entry name" value="NADP-dependent malic enzyme"/>
    <property type="match status" value="1"/>
</dbReference>
<gene>
    <name evidence="14" type="ORF">D3272_16430</name>
</gene>
<proteinExistence type="inferred from homology"/>
<dbReference type="SMART" id="SM01274">
    <property type="entry name" value="malic"/>
    <property type="match status" value="1"/>
</dbReference>
<dbReference type="SMART" id="SM00919">
    <property type="entry name" value="Malic_M"/>
    <property type="match status" value="1"/>
</dbReference>
<dbReference type="Pfam" id="PF01515">
    <property type="entry name" value="PTA_PTB"/>
    <property type="match status" value="1"/>
</dbReference>
<dbReference type="SUPFAM" id="SSF53223">
    <property type="entry name" value="Aminoacid dehydrogenase-like, N-terminal domain"/>
    <property type="match status" value="1"/>
</dbReference>
<keyword evidence="7" id="KW-0560">Oxidoreductase</keyword>
<feature type="binding site" evidence="10">
    <location>
        <position position="147"/>
    </location>
    <ligand>
        <name>a divalent metal cation</name>
        <dbReference type="ChEBI" id="CHEBI:60240"/>
    </ligand>
</feature>
<dbReference type="GO" id="GO:0046872">
    <property type="term" value="F:metal ion binding"/>
    <property type="evidence" value="ECO:0007669"/>
    <property type="project" value="UniProtKB-KW"/>
</dbReference>
<comment type="similarity">
    <text evidence="4">In the C-terminal section; belongs to the phosphate acetyltransferase and butyryltransferase family.</text>
</comment>
<dbReference type="PANTHER" id="PTHR43237:SF4">
    <property type="entry name" value="NADP-DEPENDENT MALIC ENZYME"/>
    <property type="match status" value="1"/>
</dbReference>
<dbReference type="Gene3D" id="3.40.50.10750">
    <property type="entry name" value="Isocitrate/Isopropylmalate dehydrogenase-like"/>
    <property type="match status" value="1"/>
</dbReference>
<dbReference type="InterPro" id="IPR046346">
    <property type="entry name" value="Aminoacid_DH-like_N_sf"/>
</dbReference>
<dbReference type="Pfam" id="PF00390">
    <property type="entry name" value="malic"/>
    <property type="match status" value="1"/>
</dbReference>
<dbReference type="OrthoDB" id="9805787at2"/>
<dbReference type="InterPro" id="IPR036291">
    <property type="entry name" value="NAD(P)-bd_dom_sf"/>
</dbReference>
<keyword evidence="15" id="KW-1185">Reference proteome</keyword>
<dbReference type="PROSITE" id="PS00331">
    <property type="entry name" value="MALIC_ENZYMES"/>
    <property type="match status" value="1"/>
</dbReference>
<evidence type="ECO:0000256" key="9">
    <source>
        <dbReference type="PIRSR" id="PIRSR036684-1"/>
    </source>
</evidence>
<dbReference type="GO" id="GO:0016616">
    <property type="term" value="F:oxidoreductase activity, acting on the CH-OH group of donors, NAD or NADP as acceptor"/>
    <property type="evidence" value="ECO:0007669"/>
    <property type="project" value="InterPro"/>
</dbReference>
<sequence>MNDTTSGRPKRRTITDQEALQFHSQGRPGKLEVIATKPMATQRDLSLAYSPGVAVPVKAIAEDPARAYDYTTKGNMVAVISNGTAILGLGNLGALASKPVMEGKSVLFKRFADIDSIDLEVDTEDPDAFIAAVRYLGPSFGGINLEDIKAPECFIIEERLRELMDIPVFHDDQHGTAIIAAAGMLNAMKLTGRDIRDTKLVCNGAGAAGIACLDLIKAMGFQPQNVLLCDTKGVVYQGRESGMNQWKSAHATGTEKRTLAEACEGADIFFGLSAKGALTAEMVKSMAPKPIIFAMANPDPEITPEEAHAVRGDAIVATGRSDYPNQVNNVLGFPYIFRGALDVRATTINMEMKIAAVHALADLAREDVPDEVAAAYGGSRPRFGRDYIIPVPFDPRLIHTIPPAVARAAMDTGVARRPILDMKDYAAQLSARRDPVAGALQSIVERARRFPKRVIFAEGEEEQVIRAAVSFTNQGLGTALLVGREERIKATALAAGVDLDEQRGIEIHNARLSHRNATYAQFLYQRLQRKGLLFRDCQRLINTDRNHFAAAMLANGDGDAMVTGVTRNFSVALGEVQRVIDPKPGHRLMGVSLVLSRGRTVLVADTAITEMPTAEDLAAIAVEAARVARRLGTEPRVALLAFSTFGHPPGERSQRVQDAVKILDAQHVDFEYDGEIAADVALNRERMAAYPFCRLSDVANVLVMPAFHSASISTHMLQEMGGATLIGPMIVGLDRPVQIVPLGARDSDIVNMAALAAFNIGG</sequence>
<keyword evidence="11" id="KW-0521">NADP</keyword>
<keyword evidence="6 10" id="KW-0479">Metal-binding</keyword>
<dbReference type="InterPro" id="IPR012301">
    <property type="entry name" value="Malic_N_dom"/>
</dbReference>
<comment type="cofactor">
    <cofactor evidence="1">
        <name>Mn(2+)</name>
        <dbReference type="ChEBI" id="CHEBI:29035"/>
    </cofactor>
</comment>
<dbReference type="GO" id="GO:0004470">
    <property type="term" value="F:malic enzyme activity"/>
    <property type="evidence" value="ECO:0007669"/>
    <property type="project" value="InterPro"/>
</dbReference>
<reference evidence="14 15" key="2">
    <citation type="submission" date="2019-02" db="EMBL/GenBank/DDBJ databases">
        <title>'Lichenibacterium ramalinii' gen. nov. sp. nov., 'Lichenibacterium minor' gen. nov. sp. nov.</title>
        <authorList>
            <person name="Pankratov T."/>
        </authorList>
    </citation>
    <scope>NUCLEOTIDE SEQUENCE [LARGE SCALE GENOMIC DNA]</scope>
    <source>
        <strain evidence="14 15">RmlP001</strain>
    </source>
</reference>
<dbReference type="PIRSF" id="PIRSF036684">
    <property type="entry name" value="ME_PTA"/>
    <property type="match status" value="1"/>
</dbReference>
<dbReference type="Gene3D" id="3.40.50.10380">
    <property type="entry name" value="Malic enzyme, N-terminal domain"/>
    <property type="match status" value="1"/>
</dbReference>
<dbReference type="GO" id="GO:0016746">
    <property type="term" value="F:acyltransferase activity"/>
    <property type="evidence" value="ECO:0007669"/>
    <property type="project" value="InterPro"/>
</dbReference>
<evidence type="ECO:0000256" key="11">
    <source>
        <dbReference type="PIRSR" id="PIRSR036684-3"/>
    </source>
</evidence>
<dbReference type="InterPro" id="IPR012302">
    <property type="entry name" value="Malic_NAD-bd"/>
</dbReference>
<dbReference type="GO" id="GO:0006108">
    <property type="term" value="P:malate metabolic process"/>
    <property type="evidence" value="ECO:0007669"/>
    <property type="project" value="InterPro"/>
</dbReference>
<dbReference type="AlphaFoldDB" id="A0A4Q2REF2"/>
<dbReference type="GO" id="GO:0051287">
    <property type="term" value="F:NAD binding"/>
    <property type="evidence" value="ECO:0007669"/>
    <property type="project" value="InterPro"/>
</dbReference>
<dbReference type="InterPro" id="IPR002505">
    <property type="entry name" value="PTA_PTB"/>
</dbReference>
<dbReference type="Gene3D" id="3.40.50.720">
    <property type="entry name" value="NAD(P)-binding Rossmann-like Domain"/>
    <property type="match status" value="1"/>
</dbReference>
<comment type="subunit">
    <text evidence="5">Homooctamer.</text>
</comment>
<dbReference type="Proteomes" id="UP000289411">
    <property type="component" value="Unassembled WGS sequence"/>
</dbReference>
<evidence type="ECO:0000256" key="5">
    <source>
        <dbReference type="ARBA" id="ARBA00011823"/>
    </source>
</evidence>
<feature type="binding site" evidence="11">
    <location>
        <position position="172"/>
    </location>
    <ligand>
        <name>a divalent metal cation</name>
        <dbReference type="ChEBI" id="CHEBI:60240"/>
    </ligand>
</feature>
<dbReference type="FunFam" id="3.40.50.10380:FF:000003">
    <property type="entry name" value="NADP-dependent malic enzyme"/>
    <property type="match status" value="1"/>
</dbReference>
<dbReference type="EMBL" id="QYBC01000013">
    <property type="protein sequence ID" value="RYB03727.1"/>
    <property type="molecule type" value="Genomic_DNA"/>
</dbReference>
<evidence type="ECO:0000259" key="13">
    <source>
        <dbReference type="SMART" id="SM01274"/>
    </source>
</evidence>
<organism evidence="14 15">
    <name type="scientific">Lichenibacterium ramalinae</name>
    <dbReference type="NCBI Taxonomy" id="2316527"/>
    <lineage>
        <taxon>Bacteria</taxon>
        <taxon>Pseudomonadati</taxon>
        <taxon>Pseudomonadota</taxon>
        <taxon>Alphaproteobacteria</taxon>
        <taxon>Hyphomicrobiales</taxon>
        <taxon>Lichenihabitantaceae</taxon>
        <taxon>Lichenibacterium</taxon>
    </lineage>
</organism>
<dbReference type="InterPro" id="IPR045213">
    <property type="entry name" value="Malic_NAD-bd_bact_type"/>
</dbReference>
<dbReference type="InterPro" id="IPR042113">
    <property type="entry name" value="P_AcTrfase_dom1"/>
</dbReference>
<dbReference type="Gene3D" id="3.40.50.10950">
    <property type="match status" value="1"/>
</dbReference>
<evidence type="ECO:0000259" key="12">
    <source>
        <dbReference type="SMART" id="SM00919"/>
    </source>
</evidence>
<evidence type="ECO:0000256" key="10">
    <source>
        <dbReference type="PIRSR" id="PIRSR036684-2"/>
    </source>
</evidence>
<name>A0A4Q2REF2_9HYPH</name>
<dbReference type="InterPro" id="IPR037062">
    <property type="entry name" value="Malic_N_dom_sf"/>
</dbReference>
<feature type="binding site" evidence="10">
    <location>
        <position position="146"/>
    </location>
    <ligand>
        <name>a divalent metal cation</name>
        <dbReference type="ChEBI" id="CHEBI:60240"/>
    </ligand>
</feature>
<evidence type="ECO:0000256" key="6">
    <source>
        <dbReference type="ARBA" id="ARBA00022723"/>
    </source>
</evidence>
<accession>A0A4Q2REF2</accession>
<evidence type="ECO:0000256" key="7">
    <source>
        <dbReference type="ARBA" id="ARBA00023002"/>
    </source>
</evidence>
<comment type="caution">
    <text evidence="14">The sequence shown here is derived from an EMBL/GenBank/DDBJ whole genome shotgun (WGS) entry which is preliminary data.</text>
</comment>
<feature type="domain" description="Malic enzyme N-terminal" evidence="13">
    <location>
        <begin position="28"/>
        <end position="161"/>
    </location>
</feature>
<comment type="cofactor">
    <cofactor evidence="2">
        <name>Mg(2+)</name>
        <dbReference type="ChEBI" id="CHEBI:18420"/>
    </cofactor>
</comment>
<dbReference type="CDD" id="cd05311">
    <property type="entry name" value="NAD_bind_2_malic_enz"/>
    <property type="match status" value="1"/>
</dbReference>
<evidence type="ECO:0000256" key="8">
    <source>
        <dbReference type="ARBA" id="ARBA00023268"/>
    </source>
</evidence>
<evidence type="ECO:0000313" key="14">
    <source>
        <dbReference type="EMBL" id="RYB03727.1"/>
    </source>
</evidence>
<evidence type="ECO:0000256" key="3">
    <source>
        <dbReference type="ARBA" id="ARBA00007686"/>
    </source>
</evidence>
<dbReference type="PANTHER" id="PTHR43237">
    <property type="entry name" value="NADP-DEPENDENT MALIC ENZYME"/>
    <property type="match status" value="1"/>
</dbReference>
<protein>
    <submittedName>
        <fullName evidence="14">NADP-dependent malic enzyme</fullName>
    </submittedName>
</protein>
<dbReference type="InterPro" id="IPR012188">
    <property type="entry name" value="ME_PTA"/>
</dbReference>
<dbReference type="SUPFAM" id="SSF53659">
    <property type="entry name" value="Isocitrate/Isopropylmalate dehydrogenase-like"/>
    <property type="match status" value="1"/>
</dbReference>
<dbReference type="Pfam" id="PF03949">
    <property type="entry name" value="Malic_M"/>
    <property type="match status" value="1"/>
</dbReference>
<keyword evidence="8" id="KW-0511">Multifunctional enzyme</keyword>
<dbReference type="InterPro" id="IPR015884">
    <property type="entry name" value="Malic_enzyme_CS"/>
</dbReference>
<evidence type="ECO:0000256" key="2">
    <source>
        <dbReference type="ARBA" id="ARBA00001946"/>
    </source>
</evidence>
<feature type="active site" description="Proton acceptor" evidence="9">
    <location>
        <position position="104"/>
    </location>
</feature>